<proteinExistence type="predicted"/>
<dbReference type="AlphaFoldDB" id="W2MTG6"/>
<evidence type="ECO:0000256" key="1">
    <source>
        <dbReference type="SAM" id="MobiDB-lite"/>
    </source>
</evidence>
<dbReference type="Proteomes" id="UP000053864">
    <property type="component" value="Unassembled WGS sequence"/>
</dbReference>
<protein>
    <submittedName>
        <fullName evidence="4">Uncharacterized protein</fullName>
    </submittedName>
</protein>
<reference evidence="3" key="1">
    <citation type="submission" date="2013-11" db="EMBL/GenBank/DDBJ databases">
        <title>The Genome Sequence of Phytophthora parasitica CHvinca01.</title>
        <authorList>
            <consortium name="The Broad Institute Genomics Platform"/>
            <person name="Russ C."/>
            <person name="Tyler B."/>
            <person name="Panabieres F."/>
            <person name="Shan W."/>
            <person name="Tripathy S."/>
            <person name="Grunwald N."/>
            <person name="Machado M."/>
            <person name="Johnson C.S."/>
            <person name="Arredondo F."/>
            <person name="Hong C."/>
            <person name="Coffey M."/>
            <person name="Young S.K."/>
            <person name="Zeng Q."/>
            <person name="Gargeya S."/>
            <person name="Fitzgerald M."/>
            <person name="Abouelleil A."/>
            <person name="Alvarado L."/>
            <person name="Chapman S.B."/>
            <person name="Gainer-Dewar J."/>
            <person name="Goldberg J."/>
            <person name="Griggs A."/>
            <person name="Gujja S."/>
            <person name="Hansen M."/>
            <person name="Howarth C."/>
            <person name="Imamovic A."/>
            <person name="Ireland A."/>
            <person name="Larimer J."/>
            <person name="McCowan C."/>
            <person name="Murphy C."/>
            <person name="Pearson M."/>
            <person name="Poon T.W."/>
            <person name="Priest M."/>
            <person name="Roberts A."/>
            <person name="Saif S."/>
            <person name="Shea T."/>
            <person name="Sykes S."/>
            <person name="Wortman J."/>
            <person name="Nusbaum C."/>
            <person name="Birren B."/>
        </authorList>
    </citation>
    <scope>NUCLEOTIDE SEQUENCE [LARGE SCALE GENOMIC DNA]</scope>
    <source>
        <strain evidence="3">CHvinca01</strain>
    </source>
</reference>
<feature type="compositionally biased region" description="Polar residues" evidence="1">
    <location>
        <begin position="12"/>
        <end position="25"/>
    </location>
</feature>
<organism evidence="4">
    <name type="scientific">Phytophthora nicotianae</name>
    <name type="common">Potato buckeye rot agent</name>
    <name type="synonym">Phytophthora parasitica</name>
    <dbReference type="NCBI Taxonomy" id="4792"/>
    <lineage>
        <taxon>Eukaryota</taxon>
        <taxon>Sar</taxon>
        <taxon>Stramenopiles</taxon>
        <taxon>Oomycota</taxon>
        <taxon>Peronosporomycetes</taxon>
        <taxon>Peronosporales</taxon>
        <taxon>Peronosporaceae</taxon>
        <taxon>Phytophthora</taxon>
    </lineage>
</organism>
<feature type="region of interest" description="Disordered" evidence="1">
    <location>
        <begin position="1"/>
        <end position="25"/>
    </location>
</feature>
<sequence length="53" mass="5324">MVSKVRLAQHPEGSSGTGNIAGTPSSQKLVISRGIIGKCSSTASSYSQATSSL</sequence>
<dbReference type="EMBL" id="KI681275">
    <property type="protein sequence ID" value="ETL86455.1"/>
    <property type="molecule type" value="Genomic_DNA"/>
</dbReference>
<gene>
    <name evidence="4" type="ORF">L914_14258</name>
    <name evidence="2" type="ORF">L916_14315</name>
    <name evidence="3" type="ORF">L917_14113</name>
</gene>
<reference evidence="2" key="2">
    <citation type="submission" date="2013-11" db="EMBL/GenBank/DDBJ databases">
        <title>The Genome Sequence of Phytophthora parasitica CJ05E6.</title>
        <authorList>
            <consortium name="The Broad Institute Genomics Platform"/>
            <person name="Russ C."/>
            <person name="Tyler B."/>
            <person name="Panabieres F."/>
            <person name="Shan W."/>
            <person name="Tripathy S."/>
            <person name="Grunwald N."/>
            <person name="Machado M."/>
            <person name="Johnson C.S."/>
            <person name="Arredondo F."/>
            <person name="Hong C."/>
            <person name="Coffey M."/>
            <person name="Young S.K."/>
            <person name="Zeng Q."/>
            <person name="Gargeya S."/>
            <person name="Fitzgerald M."/>
            <person name="Abouelleil A."/>
            <person name="Alvarado L."/>
            <person name="Chapman S.B."/>
            <person name="Gainer-Dewar J."/>
            <person name="Goldberg J."/>
            <person name="Griggs A."/>
            <person name="Gujja S."/>
            <person name="Hansen M."/>
            <person name="Howarth C."/>
            <person name="Imamovic A."/>
            <person name="Ireland A."/>
            <person name="Larimer J."/>
            <person name="McCowan C."/>
            <person name="Murphy C."/>
            <person name="Pearson M."/>
            <person name="Poon T.W."/>
            <person name="Priest M."/>
            <person name="Roberts A."/>
            <person name="Saif S."/>
            <person name="Shea T."/>
            <person name="Sykes S."/>
            <person name="Wortman J."/>
            <person name="Nusbaum C."/>
            <person name="Birren B."/>
        </authorList>
    </citation>
    <scope>NUCLEOTIDE SEQUENCE [LARGE SCALE GENOMIC DNA]</scope>
    <source>
        <strain evidence="2">CJ05E6</strain>
    </source>
</reference>
<name>W2MTG6_PHYNI</name>
<reference evidence="4" key="3">
    <citation type="submission" date="2013-11" db="EMBL/GenBank/DDBJ databases">
        <title>The Genome Sequence of Phytophthora parasitica IAC_01/95.</title>
        <authorList>
            <consortium name="The Broad Institute Genomics Platform"/>
            <person name="Russ C."/>
            <person name="Tyler B."/>
            <person name="Panabieres F."/>
            <person name="Shan W."/>
            <person name="Tripathy S."/>
            <person name="Grunwald N."/>
            <person name="Machado M."/>
            <person name="Johnson C.S."/>
            <person name="Arredondo F."/>
            <person name="Hong C."/>
            <person name="Coffey M."/>
            <person name="Young S.K."/>
            <person name="Zeng Q."/>
            <person name="Gargeya S."/>
            <person name="Fitzgerald M."/>
            <person name="Abouelleil A."/>
            <person name="Alvarado L."/>
            <person name="Chapman S.B."/>
            <person name="Gainer-Dewar J."/>
            <person name="Goldberg J."/>
            <person name="Griggs A."/>
            <person name="Gujja S."/>
            <person name="Hansen M."/>
            <person name="Howarth C."/>
            <person name="Imamovic A."/>
            <person name="Ireland A."/>
            <person name="Larimer J."/>
            <person name="McCowan C."/>
            <person name="Murphy C."/>
            <person name="Pearson M."/>
            <person name="Poon T.W."/>
            <person name="Priest M."/>
            <person name="Roberts A."/>
            <person name="Saif S."/>
            <person name="Shea T."/>
            <person name="Sykes S."/>
            <person name="Wortman J."/>
            <person name="Nusbaum C."/>
            <person name="Birren B."/>
        </authorList>
    </citation>
    <scope>NUCLEOTIDE SEQUENCE [LARGE SCALE GENOMIC DNA]</scope>
    <source>
        <strain evidence="4">IAC_01/95</strain>
    </source>
</reference>
<evidence type="ECO:0000313" key="3">
    <source>
        <dbReference type="EMBL" id="ETL86455.1"/>
    </source>
</evidence>
<evidence type="ECO:0000313" key="2">
    <source>
        <dbReference type="EMBL" id="ETL33177.1"/>
    </source>
</evidence>
<accession>W2MTG6</accession>
<dbReference type="Proteomes" id="UP000054423">
    <property type="component" value="Unassembled WGS sequence"/>
</dbReference>
<dbReference type="Proteomes" id="UP000054532">
    <property type="component" value="Unassembled WGS sequence"/>
</dbReference>
<dbReference type="EMBL" id="KI694530">
    <property type="protein sequence ID" value="ETM39600.1"/>
    <property type="molecule type" value="Genomic_DNA"/>
</dbReference>
<evidence type="ECO:0000313" key="4">
    <source>
        <dbReference type="EMBL" id="ETM39600.1"/>
    </source>
</evidence>
<dbReference type="EMBL" id="KI674587">
    <property type="protein sequence ID" value="ETL33177.1"/>
    <property type="molecule type" value="Genomic_DNA"/>
</dbReference>